<dbReference type="InterPro" id="IPR052164">
    <property type="entry name" value="Anthracycline_SecMetBiosynth"/>
</dbReference>
<feature type="domain" description="VOC" evidence="1">
    <location>
        <begin position="4"/>
        <end position="115"/>
    </location>
</feature>
<dbReference type="AlphaFoldDB" id="A0A543PKS8"/>
<dbReference type="OrthoDB" id="9793039at2"/>
<dbReference type="Gene3D" id="3.10.180.10">
    <property type="entry name" value="2,3-Dihydroxybiphenyl 1,2-Dioxygenase, domain 1"/>
    <property type="match status" value="1"/>
</dbReference>
<dbReference type="InterPro" id="IPR041581">
    <property type="entry name" value="Glyoxalase_6"/>
</dbReference>
<dbReference type="RefSeq" id="WP_141824007.1">
    <property type="nucleotide sequence ID" value="NZ_BAAAQC010000015.1"/>
</dbReference>
<dbReference type="PROSITE" id="PS51819">
    <property type="entry name" value="VOC"/>
    <property type="match status" value="1"/>
</dbReference>
<evidence type="ECO:0000259" key="1">
    <source>
        <dbReference type="PROSITE" id="PS51819"/>
    </source>
</evidence>
<dbReference type="InterPro" id="IPR029068">
    <property type="entry name" value="Glyas_Bleomycin-R_OHBP_Dase"/>
</dbReference>
<keyword evidence="2" id="KW-0456">Lyase</keyword>
<accession>A0A543PKS8</accession>
<evidence type="ECO:0000313" key="2">
    <source>
        <dbReference type="EMBL" id="TQN44687.1"/>
    </source>
</evidence>
<reference evidence="2 3" key="1">
    <citation type="submission" date="2019-06" db="EMBL/GenBank/DDBJ databases">
        <title>Sequencing the genomes of 1000 actinobacteria strains.</title>
        <authorList>
            <person name="Klenk H.-P."/>
        </authorList>
    </citation>
    <scope>NUCLEOTIDE SEQUENCE [LARGE SCALE GENOMIC DNA]</scope>
    <source>
        <strain evidence="2 3">DSM 21776</strain>
    </source>
</reference>
<evidence type="ECO:0000313" key="3">
    <source>
        <dbReference type="Proteomes" id="UP000320085"/>
    </source>
</evidence>
<dbReference type="Proteomes" id="UP000320085">
    <property type="component" value="Unassembled WGS sequence"/>
</dbReference>
<dbReference type="Pfam" id="PF18029">
    <property type="entry name" value="Glyoxalase_6"/>
    <property type="match status" value="1"/>
</dbReference>
<proteinExistence type="predicted"/>
<gene>
    <name evidence="2" type="ORF">FHX52_3907</name>
</gene>
<dbReference type="EMBL" id="VFQF01000003">
    <property type="protein sequence ID" value="TQN44687.1"/>
    <property type="molecule type" value="Genomic_DNA"/>
</dbReference>
<comment type="caution">
    <text evidence="2">The sequence shown here is derived from an EMBL/GenBank/DDBJ whole genome shotgun (WGS) entry which is preliminary data.</text>
</comment>
<protein>
    <submittedName>
        <fullName evidence="2">Putative enzyme related to lactoylglutathione lyase</fullName>
    </submittedName>
</protein>
<dbReference type="SUPFAM" id="SSF54593">
    <property type="entry name" value="Glyoxalase/Bleomycin resistance protein/Dihydroxybiphenyl dioxygenase"/>
    <property type="match status" value="1"/>
</dbReference>
<dbReference type="InterPro" id="IPR037523">
    <property type="entry name" value="VOC_core"/>
</dbReference>
<sequence>MSHPIVHAEIRSSDPDATRAFFGDLFGWTYPTEGALPGYTFVETGVPGALYTAISPLQGDSDLVTFFVGVDDMAESIANTVRLGGRVVQEPVTVPGVAFALIADPQGHVVGLAQQL</sequence>
<organism evidence="2 3">
    <name type="scientific">Humibacillus xanthopallidus</name>
    <dbReference type="NCBI Taxonomy" id="412689"/>
    <lineage>
        <taxon>Bacteria</taxon>
        <taxon>Bacillati</taxon>
        <taxon>Actinomycetota</taxon>
        <taxon>Actinomycetes</taxon>
        <taxon>Micrococcales</taxon>
        <taxon>Intrasporangiaceae</taxon>
        <taxon>Humibacillus</taxon>
    </lineage>
</organism>
<dbReference type="PANTHER" id="PTHR33993">
    <property type="entry name" value="GLYOXALASE-RELATED"/>
    <property type="match status" value="1"/>
</dbReference>
<dbReference type="GO" id="GO:0016829">
    <property type="term" value="F:lyase activity"/>
    <property type="evidence" value="ECO:0007669"/>
    <property type="project" value="UniProtKB-KW"/>
</dbReference>
<name>A0A543PKS8_9MICO</name>